<organism evidence="3 4">
    <name type="scientific">Tachysurus vachellii</name>
    <name type="common">Darkbarbel catfish</name>
    <name type="synonym">Pelteobagrus vachellii</name>
    <dbReference type="NCBI Taxonomy" id="175792"/>
    <lineage>
        <taxon>Eukaryota</taxon>
        <taxon>Metazoa</taxon>
        <taxon>Chordata</taxon>
        <taxon>Craniata</taxon>
        <taxon>Vertebrata</taxon>
        <taxon>Euteleostomi</taxon>
        <taxon>Actinopterygii</taxon>
        <taxon>Neopterygii</taxon>
        <taxon>Teleostei</taxon>
        <taxon>Ostariophysi</taxon>
        <taxon>Siluriformes</taxon>
        <taxon>Bagridae</taxon>
        <taxon>Tachysurus</taxon>
    </lineage>
</organism>
<evidence type="ECO:0000313" key="4">
    <source>
        <dbReference type="Proteomes" id="UP001187315"/>
    </source>
</evidence>
<comment type="caution">
    <text evidence="3">The sequence shown here is derived from an EMBL/GenBank/DDBJ whole genome shotgun (WGS) entry which is preliminary data.</text>
</comment>
<proteinExistence type="predicted"/>
<feature type="coiled-coil region" evidence="1">
    <location>
        <begin position="12"/>
        <end position="78"/>
    </location>
</feature>
<evidence type="ECO:0000256" key="1">
    <source>
        <dbReference type="SAM" id="Coils"/>
    </source>
</evidence>
<keyword evidence="4" id="KW-1185">Reference proteome</keyword>
<feature type="compositionally biased region" description="Basic and acidic residues" evidence="2">
    <location>
        <begin position="163"/>
        <end position="198"/>
    </location>
</feature>
<dbReference type="Proteomes" id="UP001187315">
    <property type="component" value="Unassembled WGS sequence"/>
</dbReference>
<sequence>MEALLKERDKMRRRFQADKDSLMLQLEEERRNTETEIERFDKRQIITEGCWRKHCKVLEKMTKEANDLKETVDQLKQKARTIDPEMTRLHLRHSKARAARSTEVIVVLLKKRVQIKRPLELEQANGILDAVPRNTSNRRRKNSELIKSKEREVHSTEVTNASVKERKEMKKGQHEEKAKNVLKLEQEKNNMEKEKEINQERIDLCAL</sequence>
<evidence type="ECO:0000313" key="3">
    <source>
        <dbReference type="EMBL" id="KAK2836126.1"/>
    </source>
</evidence>
<feature type="compositionally biased region" description="Basic and acidic residues" evidence="2">
    <location>
        <begin position="142"/>
        <end position="155"/>
    </location>
</feature>
<feature type="region of interest" description="Disordered" evidence="2">
    <location>
        <begin position="133"/>
        <end position="198"/>
    </location>
</feature>
<gene>
    <name evidence="3" type="ORF">Q7C36_013995</name>
</gene>
<accession>A0AA88SE75</accession>
<dbReference type="AlphaFoldDB" id="A0AA88SE75"/>
<reference evidence="3" key="1">
    <citation type="submission" date="2023-08" db="EMBL/GenBank/DDBJ databases">
        <title>Pelteobagrus vachellii genome.</title>
        <authorList>
            <person name="Liu H."/>
        </authorList>
    </citation>
    <scope>NUCLEOTIDE SEQUENCE</scope>
    <source>
        <strain evidence="3">PRFRI_2022a</strain>
        <tissue evidence="3">Muscle</tissue>
    </source>
</reference>
<protein>
    <submittedName>
        <fullName evidence="3">Uncharacterized protein</fullName>
    </submittedName>
</protein>
<name>A0AA88SE75_TACVA</name>
<keyword evidence="1" id="KW-0175">Coiled coil</keyword>
<dbReference type="EMBL" id="JAVHJS010000014">
    <property type="protein sequence ID" value="KAK2836126.1"/>
    <property type="molecule type" value="Genomic_DNA"/>
</dbReference>
<evidence type="ECO:0000256" key="2">
    <source>
        <dbReference type="SAM" id="MobiDB-lite"/>
    </source>
</evidence>